<name>A0ABT2THU9_9FIRM</name>
<keyword evidence="2" id="KW-1185">Reference proteome</keyword>
<reference evidence="1 2" key="1">
    <citation type="journal article" date="2021" name="ISME Commun">
        <title>Automated analysis of genomic sequences facilitates high-throughput and comprehensive description of bacteria.</title>
        <authorList>
            <person name="Hitch T.C.A."/>
        </authorList>
    </citation>
    <scope>NUCLEOTIDE SEQUENCE [LARGE SCALE GENOMIC DNA]</scope>
    <source>
        <strain evidence="1 2">Sanger_109</strain>
    </source>
</reference>
<evidence type="ECO:0000313" key="1">
    <source>
        <dbReference type="EMBL" id="MCU6761773.1"/>
    </source>
</evidence>
<protein>
    <submittedName>
        <fullName evidence="1">Uncharacterized protein</fullName>
    </submittedName>
</protein>
<dbReference type="Proteomes" id="UP001652442">
    <property type="component" value="Unassembled WGS sequence"/>
</dbReference>
<sequence>MLKKKRRRIRYCRWRRSAAVGEAESGDQIAGEREGKGCVKGRTAFGEGRGVVRGEGWRKNRKNDEKTFYFTKK</sequence>
<organism evidence="1 2">
    <name type="scientific">Brotonthovivens ammoniilytica</name>
    <dbReference type="NCBI Taxonomy" id="2981725"/>
    <lineage>
        <taxon>Bacteria</taxon>
        <taxon>Bacillati</taxon>
        <taxon>Bacillota</taxon>
        <taxon>Clostridia</taxon>
        <taxon>Lachnospirales</taxon>
        <taxon>Lachnospiraceae</taxon>
        <taxon>Brotonthovivens</taxon>
    </lineage>
</organism>
<proteinExistence type="predicted"/>
<comment type="caution">
    <text evidence="1">The sequence shown here is derived from an EMBL/GenBank/DDBJ whole genome shotgun (WGS) entry which is preliminary data.</text>
</comment>
<evidence type="ECO:0000313" key="2">
    <source>
        <dbReference type="Proteomes" id="UP001652442"/>
    </source>
</evidence>
<dbReference type="EMBL" id="JAOQJQ010000002">
    <property type="protein sequence ID" value="MCU6761773.1"/>
    <property type="molecule type" value="Genomic_DNA"/>
</dbReference>
<gene>
    <name evidence="1" type="ORF">OCV88_05390</name>
</gene>
<accession>A0ABT2THU9</accession>